<dbReference type="EMBL" id="CP002843">
    <property type="protein sequence ID" value="AEH56320.1"/>
    <property type="molecule type" value="Genomic_DNA"/>
</dbReference>
<evidence type="ECO:0000256" key="1">
    <source>
        <dbReference type="ARBA" id="ARBA00022512"/>
    </source>
</evidence>
<reference evidence="8" key="1">
    <citation type="submission" date="2011-06" db="EMBL/GenBank/DDBJ databases">
        <title>Complete sequence of Streptococcus parasanguinis strain ATCC 15912.</title>
        <authorList>
            <person name="Muzny D."/>
            <person name="Qin X."/>
            <person name="Buhay C."/>
            <person name="Dugan-Rocha S."/>
            <person name="Ding Y."/>
            <person name="Chen G."/>
            <person name="Hawes A."/>
            <person name="Holder M."/>
            <person name="Jhangiani S."/>
            <person name="Johnson A."/>
            <person name="Khan Z."/>
            <person name="Li Z."/>
            <person name="Liu W."/>
            <person name="Liu X."/>
            <person name="Perez L."/>
            <person name="Shen H."/>
            <person name="Wang Q."/>
            <person name="Watt J."/>
            <person name="Xi L."/>
            <person name="Xin Y."/>
            <person name="Zhou J."/>
            <person name="Deng J."/>
            <person name="Jiang H."/>
            <person name="Liu Y."/>
            <person name="Qu J."/>
            <person name="Song X.-Z."/>
            <person name="Zhang L."/>
            <person name="Villasana D."/>
            <person name="Johnson A."/>
            <person name="Liu J."/>
            <person name="Liyanage D."/>
            <person name="Lorensuhewa L."/>
            <person name="Robinson T."/>
            <person name="Song A."/>
            <person name="Song B.-B."/>
            <person name="Dinh H."/>
            <person name="Thornton R."/>
            <person name="Coyle M."/>
            <person name="Francisco L."/>
            <person name="Jackson L."/>
            <person name="Javaid M."/>
            <person name="Korchina V."/>
            <person name="Kovar C."/>
            <person name="Mata R."/>
            <person name="Mathew T."/>
            <person name="Ngo R."/>
            <person name="Nguyen L."/>
            <person name="Nguyen N."/>
            <person name="Okwuonu G."/>
            <person name="Ongeri F."/>
            <person name="Pham C."/>
            <person name="Simmons D."/>
            <person name="Wilczek-Boney K."/>
            <person name="Hale W."/>
            <person name="Jakkamsetti A."/>
            <person name="Pham P."/>
            <person name="Ruth R."/>
            <person name="San Lucas F."/>
            <person name="Warren J."/>
            <person name="Zhang J."/>
            <person name="Zhao Z."/>
            <person name="Zhou C."/>
            <person name="Zhu D."/>
            <person name="Lee S."/>
            <person name="Bess C."/>
            <person name="Blankenburg K."/>
            <person name="Forbes L."/>
            <person name="Fu Q."/>
            <person name="Gubbala S."/>
            <person name="Hirani K."/>
            <person name="Jayaseelan J.C."/>
            <person name="Lara F."/>
            <person name="Munidasa M."/>
            <person name="Palculict T."/>
            <person name="Patil S."/>
            <person name="Pu L.-L."/>
            <person name="Saada N."/>
            <person name="Tang L."/>
            <person name="Weissenberger G."/>
            <person name="Zhu Y."/>
            <person name="Hemphill L."/>
            <person name="Shang Y."/>
            <person name="Youmans B."/>
            <person name="Ayvaz T."/>
            <person name="Ross M."/>
            <person name="Santibanez J."/>
            <person name="Aqrawi P."/>
            <person name="Gross S."/>
            <person name="Joshi V."/>
            <person name="Fowler G."/>
            <person name="Nazareth L."/>
            <person name="Reid J."/>
            <person name="Worley K."/>
            <person name="Petrosino J."/>
            <person name="Highlander S."/>
            <person name="Gibbs R."/>
        </authorList>
    </citation>
    <scope>NUCLEOTIDE SEQUENCE [LARGE SCALE GENOMIC DNA]</scope>
    <source>
        <strain evidence="8">ATCC 15912 / DSM 6778 / CIP 104372 / LMG 14537</strain>
    </source>
</reference>
<keyword evidence="4" id="KW-0572">Peptidoglycan-anchor</keyword>
<proteinExistence type="predicted"/>
<dbReference type="PANTHER" id="PTHR45761:SF1">
    <property type="entry name" value="EXTENDED SYNAPTOTAGMIN-LIKE PROTEIN 2, ISOFORM C"/>
    <property type="match status" value="1"/>
</dbReference>
<dbReference type="PROSITE" id="PS50847">
    <property type="entry name" value="GRAM_POS_ANCHORING"/>
    <property type="match status" value="1"/>
</dbReference>
<keyword evidence="3" id="KW-0732">Signal</keyword>
<dbReference type="Pfam" id="PF08428">
    <property type="entry name" value="Rib"/>
    <property type="match status" value="1"/>
</dbReference>
<evidence type="ECO:0000313" key="7">
    <source>
        <dbReference type="EMBL" id="AEH56320.1"/>
    </source>
</evidence>
<evidence type="ECO:0000256" key="2">
    <source>
        <dbReference type="ARBA" id="ARBA00022525"/>
    </source>
</evidence>
<dbReference type="InterPro" id="IPR012706">
    <property type="entry name" value="Rib_alpha_Esp_rpt"/>
</dbReference>
<evidence type="ECO:0000259" key="6">
    <source>
        <dbReference type="PROSITE" id="PS50847"/>
    </source>
</evidence>
<dbReference type="NCBIfam" id="TIGR01167">
    <property type="entry name" value="LPXTG_anchor"/>
    <property type="match status" value="1"/>
</dbReference>
<keyword evidence="1" id="KW-0134">Cell wall</keyword>
<protein>
    <submittedName>
        <fullName evidence="7">Putative serine-rich adhesin for platelets</fullName>
    </submittedName>
</protein>
<name>F8DKF7_STREP</name>
<dbReference type="PANTHER" id="PTHR45761">
    <property type="entry name" value="EXTENDED SYNAPTOTAGMIN-LIKE PROTEIN 2, ISOFORM C"/>
    <property type="match status" value="1"/>
</dbReference>
<evidence type="ECO:0000313" key="8">
    <source>
        <dbReference type="Proteomes" id="UP000001502"/>
    </source>
</evidence>
<sequence length="2365" mass="236722">MNRNLEATIWIYATVNNNSSEATLNAQVATSSRPFDGSTTSGNYTQVMNGSVPTGTGQRATDKAPTISITPSYVEVYNDEVLGGANGIPFVMRDDKGVLTMLADPNNTIITGLTMSRTPIGNQGFKPYYSNRQNPKEHTSVVGGTIGRDNGWKPMTPGVYNLDFKVFDTAQQSTLGRLTLNIKGFNERNNPVSGDTVTVNNPSSLSETEKAQILANFKNQNATILSSADYVKGSEGGKEITVSNTGEITITYRDNTVDIVQASVRAETEVPVPAVTVTRDGQTIPATPSPVASRGNEHIVYAGDDFTIKFTATDNSGKLKEFKIVPKADGSQPGLRDNFFEDPKYGTGSVGLLTGDITATPANPATITVNAHMKDDLEWKSGNTWQRNAVATDQVGNVNGTVGTGNVRITQGQLKDRLSVTNPEFTPVADKNNLTETEKTAVKNAIYAKNNQTTHRIKDIEVQANGTATIVYKDETRSTPIPQSVTVNERPKLVIPYDRPDVKEIDIYRGEPTNLTFSATDDSGEISSLKFETQGTADNANGTNYAGYTGINRSNPITSLTNQSNATITITGTLDKSIPAGKSFERYLIATDDRGVTDSVHTKNGVADNGYVKFVIKNQTDKYNAVAKTPTVYTYVGETASDLSNAANFVQLEGGKQLPQGATVAWKTPIDTTNSGDNKTAVATVTYADGSTDDVTVTYSTMSTITSKDPINDIQGTTPHNGNGSNWLDYVYKSGDAWFPSGSRQTWTNEDGARLSEAPITTTEAGQQRFKLTFTYPKGRLGETDSSKLLSKTVDVIHNVYKFETNRSYIFTQGQINDDTYKQVVANPKDSITKVTGAPDYNVNKTNFRWADGAPDLSQVGRFTKDVEVELPVDGTGVRVKQRVPITYTVNPQTPEISIDSTNETGGLPNRSIVVTNVTPGSTVTLTLAGHTFTKDVKATDNSVTFDPQDLKKAYDGNNGLLPTGNVTAKSTVDGLNSEVASGTITPERVKPTITYTVKVNGQEPKKDSNGRYLFYAGDNIQITYTGKDNSGKLVTLKVSGNRKDLTDFFENRPEWGTGPITNIISTLTNDDQTTFTINVNTNEDLAWRSGNTWGRWLTATDPSGNSVDVGEIRIQQDQLQNLFNKPVIDVTEVKDKNHLTETDKEKVREEIKKAHDKIVPNGRNRISSIDVSEDGIATVYYKDNAKVASGSQPYSPIVYSQDETVSEKKYRSESASTSASESESASTSASESASTSASESALTSASQSASTSASESASTSASQSASTSASESASTSASQSASTSASESASTSASQSASTSASESASTSASQSASTSASESASTSASQSASTSASESASTSASQSASTSASESASTSASQSASTSASESASTSASQSASTSASESASTSASQSASTSASESASTSASMSASTSASESASTSASQSASTSASESASTSASQSASTSASESASTSASQSASTSASESASTSASQSASTSASESASTSASQSASTSASESASTSASQSASTSASESASTSASQSASTSASESASTSASQSASTSASESASTSASQSASTSASESASTSASQSASTSASESASTSASQSASTSASESASTSASQSASTSASESASTSASQSASTSASESASTSASQSASTSASESASTSASQSASTSASESASTSASQSASTSASESASTSASQSASTSASESASTSASMSASTSASESASTSASQSASTSASESASTSASMSASTSASESASTSASQSASTSASESASTSASQSASTSASESASTSASQSASTSASESASTSASQSASESASTSASQSASTSASESASTSASQSASTSASESASTSASQSASTSASESASTSASQSASTSASESASTSASQSASTSASESASTSASQSASTSASESASTSASQSASTSASESASTSASQSASTSASESASTSASQSASTSASESASTSASQSASTSASESASTSASQSASTSASESASTSASQSASTSASESASTSTSASQSASTSASESASTSASQSASTSASESASTSASMSASTSASESASTSASQSASTSASESASTSASQSASTSASESASTSASQSASTSSSESASTSASQSASTSASESASTSTSASQSASTSASESASTSASQSASTSASESASTSASQSASTSASASASTSASMSASTSASESASTSASMSASTSASNSVITSKGDPAIHSLDSIDINSVIISDSISVSVSESISASQSVSRSASASASTSASLSASTSASESASTSASQSASTSASESASTSASQSASTSASESASTLASQSASTSASESASTSASLSTSISASASAQSSETHAKLPQTGDQSANTATLGLGLLTGLLGLGVVAKRRKDEDEDGVIEQ</sequence>
<dbReference type="InterPro" id="IPR059115">
    <property type="entry name" value="Rib"/>
</dbReference>
<evidence type="ECO:0000256" key="5">
    <source>
        <dbReference type="SAM" id="MobiDB-lite"/>
    </source>
</evidence>
<dbReference type="HOGENOM" id="CLU_229561_0_0_9"/>
<accession>F8DKF7</accession>
<dbReference type="InterPro" id="IPR051634">
    <property type="entry name" value="Extended_Synaptotagmin"/>
</dbReference>
<gene>
    <name evidence="7" type="ordered locus">HMPREF0833_11289</name>
</gene>
<feature type="region of interest" description="Disordered" evidence="5">
    <location>
        <begin position="1190"/>
        <end position="2196"/>
    </location>
</feature>
<dbReference type="Gene3D" id="3.10.20.890">
    <property type="match status" value="3"/>
</dbReference>
<feature type="domain" description="Gram-positive cocci surface proteins LPxTG" evidence="6">
    <location>
        <begin position="2323"/>
        <end position="2361"/>
    </location>
</feature>
<dbReference type="NCBIfam" id="TIGR02331">
    <property type="entry name" value="rib_alpha"/>
    <property type="match status" value="1"/>
</dbReference>
<dbReference type="Pfam" id="PF00746">
    <property type="entry name" value="Gram_pos_anchor"/>
    <property type="match status" value="1"/>
</dbReference>
<dbReference type="Gene3D" id="2.60.40.4140">
    <property type="match status" value="2"/>
</dbReference>
<feature type="region of interest" description="Disordered" evidence="5">
    <location>
        <begin position="2242"/>
        <end position="2332"/>
    </location>
</feature>
<feature type="compositionally biased region" description="Low complexity" evidence="5">
    <location>
        <begin position="2242"/>
        <end position="2318"/>
    </location>
</feature>
<keyword evidence="2" id="KW-0964">Secreted</keyword>
<evidence type="ECO:0000256" key="4">
    <source>
        <dbReference type="ARBA" id="ARBA00023088"/>
    </source>
</evidence>
<dbReference type="Pfam" id="PF18938">
    <property type="entry name" value="aRib"/>
    <property type="match status" value="3"/>
</dbReference>
<organism evidence="7 8">
    <name type="scientific">Streptococcus parasanguinis (strain ATCC 15912 / DSM 6778 / CIP 104372 / LMG 14537)</name>
    <dbReference type="NCBI Taxonomy" id="760570"/>
    <lineage>
        <taxon>Bacteria</taxon>
        <taxon>Bacillati</taxon>
        <taxon>Bacillota</taxon>
        <taxon>Bacilli</taxon>
        <taxon>Lactobacillales</taxon>
        <taxon>Streptococcaceae</taxon>
        <taxon>Streptococcus</taxon>
    </lineage>
</organism>
<dbReference type="InterPro" id="IPR019931">
    <property type="entry name" value="LPXTG_anchor"/>
</dbReference>
<feature type="compositionally biased region" description="Low complexity" evidence="5">
    <location>
        <begin position="1214"/>
        <end position="2183"/>
    </location>
</feature>
<dbReference type="InterPro" id="IPR044024">
    <property type="entry name" value="aRib"/>
</dbReference>
<dbReference type="KEGG" id="scp:HMPREF0833_11289"/>
<evidence type="ECO:0000256" key="3">
    <source>
        <dbReference type="ARBA" id="ARBA00022729"/>
    </source>
</evidence>
<dbReference type="Proteomes" id="UP000001502">
    <property type="component" value="Chromosome"/>
</dbReference>